<dbReference type="RefSeq" id="WP_109645874.1">
    <property type="nucleotide sequence ID" value="NZ_QGGB01000004.1"/>
</dbReference>
<evidence type="ECO:0000256" key="1">
    <source>
        <dbReference type="SAM" id="SignalP"/>
    </source>
</evidence>
<dbReference type="AlphaFoldDB" id="A0A316TU90"/>
<gene>
    <name evidence="2" type="ORF">DDZ15_05325</name>
</gene>
<evidence type="ECO:0000313" key="3">
    <source>
        <dbReference type="Proteomes" id="UP000245533"/>
    </source>
</evidence>
<feature type="chain" id="PRO_5016393116" description="Blue (type 1) copper domain-containing protein" evidence="1">
    <location>
        <begin position="34"/>
        <end position="169"/>
    </location>
</feature>
<evidence type="ECO:0008006" key="4">
    <source>
        <dbReference type="Google" id="ProtNLM"/>
    </source>
</evidence>
<feature type="signal peptide" evidence="1">
    <location>
        <begin position="1"/>
        <end position="33"/>
    </location>
</feature>
<protein>
    <recommendedName>
        <fullName evidence="4">Blue (type 1) copper domain-containing protein</fullName>
    </recommendedName>
</protein>
<dbReference type="Proteomes" id="UP000245533">
    <property type="component" value="Unassembled WGS sequence"/>
</dbReference>
<keyword evidence="3" id="KW-1185">Reference proteome</keyword>
<dbReference type="Gene3D" id="2.60.40.420">
    <property type="entry name" value="Cupredoxins - blue copper proteins"/>
    <property type="match status" value="1"/>
</dbReference>
<comment type="caution">
    <text evidence="2">The sequence shown here is derived from an EMBL/GenBank/DDBJ whole genome shotgun (WGS) entry which is preliminary data.</text>
</comment>
<sequence length="169" mass="17832">MNNLKRSLNAYLNFTLCAGLCLILISCSGNSTGYSDTDPGDTDSVFQDASITLDNVGSNAYVVTAIEGDGASAMLNQNNSPIDLEIGKRFTFVNNGGAASHPLDFRNSEGEKLLGQSGADGRFDDDADVDAELNGNNITFTLTAELAEAFGLYICSFHPGMTASIRAVE</sequence>
<organism evidence="2 3">
    <name type="scientific">Rhodohalobacter mucosus</name>
    <dbReference type="NCBI Taxonomy" id="2079485"/>
    <lineage>
        <taxon>Bacteria</taxon>
        <taxon>Pseudomonadati</taxon>
        <taxon>Balneolota</taxon>
        <taxon>Balneolia</taxon>
        <taxon>Balneolales</taxon>
        <taxon>Balneolaceae</taxon>
        <taxon>Rhodohalobacter</taxon>
    </lineage>
</organism>
<keyword evidence="1" id="KW-0732">Signal</keyword>
<dbReference type="EMBL" id="QGGB01000004">
    <property type="protein sequence ID" value="PWN07221.1"/>
    <property type="molecule type" value="Genomic_DNA"/>
</dbReference>
<proteinExistence type="predicted"/>
<name>A0A316TU90_9BACT</name>
<dbReference type="PROSITE" id="PS51257">
    <property type="entry name" value="PROKAR_LIPOPROTEIN"/>
    <property type="match status" value="1"/>
</dbReference>
<accession>A0A316TU90</accession>
<dbReference type="OrthoDB" id="982730at2"/>
<dbReference type="InterPro" id="IPR008972">
    <property type="entry name" value="Cupredoxin"/>
</dbReference>
<reference evidence="2 3" key="1">
    <citation type="submission" date="2018-05" db="EMBL/GenBank/DDBJ databases">
        <title>Rhodohalobacter halophilus gen. nov., sp. nov., a moderately halophilic member of the family Balneolaceae.</title>
        <authorList>
            <person name="Liu Z.-W."/>
        </authorList>
    </citation>
    <scope>NUCLEOTIDE SEQUENCE [LARGE SCALE GENOMIC DNA]</scope>
    <source>
        <strain evidence="2 3">8A47</strain>
    </source>
</reference>
<evidence type="ECO:0000313" key="2">
    <source>
        <dbReference type="EMBL" id="PWN07221.1"/>
    </source>
</evidence>